<comment type="caution">
    <text evidence="2">The sequence shown here is derived from an EMBL/GenBank/DDBJ whole genome shotgun (WGS) entry which is preliminary data.</text>
</comment>
<feature type="region of interest" description="Disordered" evidence="1">
    <location>
        <begin position="62"/>
        <end position="93"/>
    </location>
</feature>
<evidence type="ECO:0000313" key="2">
    <source>
        <dbReference type="EMBL" id="ORZ37962.1"/>
    </source>
</evidence>
<proteinExistence type="predicted"/>
<protein>
    <submittedName>
        <fullName evidence="2">Uncharacterized protein</fullName>
    </submittedName>
</protein>
<dbReference type="Proteomes" id="UP000193411">
    <property type="component" value="Unassembled WGS sequence"/>
</dbReference>
<sequence length="178" mass="19134">MNASQCLSESVSPTCFAFHNKSCSCSCGNVEVQISGLILSIASLLTLTMHPSIRTNLTKYTRTMSDQQQQQQSKQHSASSTTVPVAHKEVHPAAWSKALNQAENSERDSSLRHSTRVQDKAHKVAELVKQAEGGSQVQVQVTDDGIAVGNVKLQHTPGGKCELAHEHGSGCAEYGAHE</sequence>
<feature type="compositionally biased region" description="Low complexity" evidence="1">
    <location>
        <begin position="65"/>
        <end position="80"/>
    </location>
</feature>
<evidence type="ECO:0000313" key="3">
    <source>
        <dbReference type="Proteomes" id="UP000193411"/>
    </source>
</evidence>
<accession>A0A1Y2HXU4</accession>
<evidence type="ECO:0000256" key="1">
    <source>
        <dbReference type="SAM" id="MobiDB-lite"/>
    </source>
</evidence>
<keyword evidence="3" id="KW-1185">Reference proteome</keyword>
<name>A0A1Y2HXU4_9FUNG</name>
<organism evidence="2 3">
    <name type="scientific">Catenaria anguillulae PL171</name>
    <dbReference type="NCBI Taxonomy" id="765915"/>
    <lineage>
        <taxon>Eukaryota</taxon>
        <taxon>Fungi</taxon>
        <taxon>Fungi incertae sedis</taxon>
        <taxon>Blastocladiomycota</taxon>
        <taxon>Blastocladiomycetes</taxon>
        <taxon>Blastocladiales</taxon>
        <taxon>Catenariaceae</taxon>
        <taxon>Catenaria</taxon>
    </lineage>
</organism>
<dbReference type="AlphaFoldDB" id="A0A1Y2HXU4"/>
<dbReference type="EMBL" id="MCFL01000010">
    <property type="protein sequence ID" value="ORZ37962.1"/>
    <property type="molecule type" value="Genomic_DNA"/>
</dbReference>
<gene>
    <name evidence="2" type="ORF">BCR44DRAFT_1429332</name>
</gene>
<reference evidence="2 3" key="1">
    <citation type="submission" date="2016-07" db="EMBL/GenBank/DDBJ databases">
        <title>Pervasive Adenine N6-methylation of Active Genes in Fungi.</title>
        <authorList>
            <consortium name="DOE Joint Genome Institute"/>
            <person name="Mondo S.J."/>
            <person name="Dannebaum R.O."/>
            <person name="Kuo R.C."/>
            <person name="Labutti K."/>
            <person name="Haridas S."/>
            <person name="Kuo A."/>
            <person name="Salamov A."/>
            <person name="Ahrendt S.R."/>
            <person name="Lipzen A."/>
            <person name="Sullivan W."/>
            <person name="Andreopoulos W.B."/>
            <person name="Clum A."/>
            <person name="Lindquist E."/>
            <person name="Daum C."/>
            <person name="Ramamoorthy G.K."/>
            <person name="Gryganskyi A."/>
            <person name="Culley D."/>
            <person name="Magnuson J.K."/>
            <person name="James T.Y."/>
            <person name="O'Malley M.A."/>
            <person name="Stajich J.E."/>
            <person name="Spatafora J.W."/>
            <person name="Visel A."/>
            <person name="Grigoriev I.V."/>
        </authorList>
    </citation>
    <scope>NUCLEOTIDE SEQUENCE [LARGE SCALE GENOMIC DNA]</scope>
    <source>
        <strain evidence="2 3">PL171</strain>
    </source>
</reference>